<evidence type="ECO:0000313" key="3">
    <source>
        <dbReference type="Proteomes" id="UP000621436"/>
    </source>
</evidence>
<comment type="caution">
    <text evidence="2">The sequence shown here is derived from an EMBL/GenBank/DDBJ whole genome shotgun (WGS) entry which is preliminary data.</text>
</comment>
<organism evidence="2 3">
    <name type="scientific">Halonatronomonas betaini</name>
    <dbReference type="NCBI Taxonomy" id="2778430"/>
    <lineage>
        <taxon>Bacteria</taxon>
        <taxon>Bacillati</taxon>
        <taxon>Bacillota</taxon>
        <taxon>Clostridia</taxon>
        <taxon>Halanaerobiales</taxon>
        <taxon>Halarsenatibacteraceae</taxon>
        <taxon>Halonatronomonas</taxon>
    </lineage>
</organism>
<dbReference type="RefSeq" id="WP_270453977.1">
    <property type="nucleotide sequence ID" value="NZ_JADPIE010000004.1"/>
</dbReference>
<evidence type="ECO:0000259" key="1">
    <source>
        <dbReference type="Pfam" id="PF13566"/>
    </source>
</evidence>
<dbReference type="InterPro" id="IPR025404">
    <property type="entry name" value="DUF4130"/>
</dbReference>
<dbReference type="AlphaFoldDB" id="A0A931AV46"/>
<dbReference type="NCBIfam" id="TIGR03915">
    <property type="entry name" value="SAM_7_link_chp"/>
    <property type="match status" value="1"/>
</dbReference>
<keyword evidence="3" id="KW-1185">Reference proteome</keyword>
<dbReference type="InterPro" id="IPR023875">
    <property type="entry name" value="DNA_repair_put"/>
</dbReference>
<dbReference type="EMBL" id="JADPIE010000004">
    <property type="protein sequence ID" value="MBF8437045.1"/>
    <property type="molecule type" value="Genomic_DNA"/>
</dbReference>
<name>A0A931AV46_9FIRM</name>
<protein>
    <submittedName>
        <fullName evidence="2">TIGR03915 family putative DNA repair protein</fullName>
    </submittedName>
</protein>
<reference evidence="2" key="1">
    <citation type="submission" date="2020-11" db="EMBL/GenBank/DDBJ databases">
        <title>Halonatronomonas betainensis gen. nov., sp. nov. a novel haloalkaliphilic representative of the family Halanaerobiacae capable of betaine degradation.</title>
        <authorList>
            <person name="Boltyanskaya Y."/>
            <person name="Kevbrin V."/>
            <person name="Detkova E."/>
            <person name="Grouzdev D.S."/>
            <person name="Koziaeva V."/>
            <person name="Zhilina T."/>
        </authorList>
    </citation>
    <scope>NUCLEOTIDE SEQUENCE</scope>
    <source>
        <strain evidence="2">Z-7014</strain>
    </source>
</reference>
<sequence>MKTYLYDGTFTGFMTLIYWTFKDKVRPTKIFKQADFHGDLFSETVKIETDGELADKVIKSAKAKLSTRVFRKAYYSFLSEFPGIELAIFDYLYLGFADRVNLKKNWTDSSVLKVKKVARKVSRERHRFKGLLRFRELDQGILYGPYKPDYNISGLLAPHFAARLASEQWIIHDLGRKMAVIYNGKSWLEISDDLLPRLELSEQEADYQEIWQEFFRSIAIDERYNPELQANFIPYKYREFLLEFENQDRRL</sequence>
<proteinExistence type="predicted"/>
<dbReference type="Proteomes" id="UP000621436">
    <property type="component" value="Unassembled WGS sequence"/>
</dbReference>
<feature type="domain" description="DUF4130" evidence="1">
    <location>
        <begin position="84"/>
        <end position="243"/>
    </location>
</feature>
<evidence type="ECO:0000313" key="2">
    <source>
        <dbReference type="EMBL" id="MBF8437045.1"/>
    </source>
</evidence>
<dbReference type="Pfam" id="PF13566">
    <property type="entry name" value="DUF4130"/>
    <property type="match status" value="1"/>
</dbReference>
<gene>
    <name evidence="2" type="ORF">I0Q91_08150</name>
</gene>
<accession>A0A931AV46</accession>